<name>A0A5N7KJF1_9PSED</name>
<gene>
    <name evidence="1" type="ORF">F0169_09770</name>
</gene>
<proteinExistence type="predicted"/>
<reference evidence="1 2" key="2">
    <citation type="journal article" date="2023" name="Plant Pathol.">
        <title>Dismantling and reorganizing Pseudomonas marginalis sensu#lato.</title>
        <authorList>
            <person name="Sawada H."/>
            <person name="Fujikawa T."/>
            <person name="Satou M."/>
        </authorList>
    </citation>
    <scope>NUCLEOTIDE SEQUENCE [LARGE SCALE GENOMIC DNA]</scope>
    <source>
        <strain evidence="1 2">MAFF 212408</strain>
    </source>
</reference>
<evidence type="ECO:0008006" key="3">
    <source>
        <dbReference type="Google" id="ProtNLM"/>
    </source>
</evidence>
<evidence type="ECO:0000313" key="1">
    <source>
        <dbReference type="EMBL" id="MPR02337.1"/>
    </source>
</evidence>
<accession>A0A5N7KJF1</accession>
<sequence>MGLLMKHLSQCVSPFKDETLSSWLYRISLQRKVIDINRVNILPKVEMLWDGPVPHSIDFDFDFSSDFAKNAVLITGLSSKIITKTFAPHTHKLVSWARRTLFCKSCLSADIASGQLPGWRKSWCYRESVHCVYHREELVSLEQAPTISKSWDAFVQNVHAMHPKPTINVERLSLLCFNLSHRISKRKKECSLSELELFAKLFDVFLMARTFRSRAGVAHYTFGSRSVPFLERVTSYADSIKYGAEVSGARAKYGSLFMVAYLMDLLTDREIDTIANIAEVVNISFPSSKSIIPTIYFGCGDVSDYEYLHGYLGGFNRIPCSKIDILFARLERDVGQRIFCQDFKFGSR</sequence>
<comment type="caution">
    <text evidence="1">The sequence shown here is derived from an EMBL/GenBank/DDBJ whole genome shotgun (WGS) entry which is preliminary data.</text>
</comment>
<reference evidence="1 2" key="1">
    <citation type="journal article" date="2020" name="Int. J. Syst. Evol. Microbiol.">
        <title>Pseudomonas kitaguniensis sp. nov., a pathogen causing bacterial rot of Welsh onion in Japan.</title>
        <authorList>
            <person name="Sawada H."/>
            <person name="Fujikawa T."/>
            <person name="Nishiwaki Y."/>
            <person name="Horita H."/>
        </authorList>
    </citation>
    <scope>NUCLEOTIDE SEQUENCE [LARGE SCALE GENOMIC DNA]</scope>
    <source>
        <strain evidence="1 2">MAFF 212408</strain>
    </source>
</reference>
<dbReference type="Proteomes" id="UP000326112">
    <property type="component" value="Unassembled WGS sequence"/>
</dbReference>
<protein>
    <recommendedName>
        <fullName evidence="3">TniQ family protein</fullName>
    </recommendedName>
</protein>
<evidence type="ECO:0000313" key="2">
    <source>
        <dbReference type="Proteomes" id="UP000326112"/>
    </source>
</evidence>
<keyword evidence="2" id="KW-1185">Reference proteome</keyword>
<dbReference type="EMBL" id="VUAZ01000052">
    <property type="protein sequence ID" value="MPR02337.1"/>
    <property type="molecule type" value="Genomic_DNA"/>
</dbReference>
<organism evidence="1 2">
    <name type="scientific">Pseudomonas kitaguniensis</name>
    <dbReference type="NCBI Taxonomy" id="2607908"/>
    <lineage>
        <taxon>Bacteria</taxon>
        <taxon>Pseudomonadati</taxon>
        <taxon>Pseudomonadota</taxon>
        <taxon>Gammaproteobacteria</taxon>
        <taxon>Pseudomonadales</taxon>
        <taxon>Pseudomonadaceae</taxon>
        <taxon>Pseudomonas</taxon>
    </lineage>
</organism>